<dbReference type="Gene3D" id="3.20.20.140">
    <property type="entry name" value="Metal-dependent hydrolases"/>
    <property type="match status" value="1"/>
</dbReference>
<dbReference type="GO" id="GO:0009897">
    <property type="term" value="C:external side of plasma membrane"/>
    <property type="evidence" value="ECO:0007669"/>
    <property type="project" value="TreeGrafter"/>
</dbReference>
<dbReference type="GO" id="GO:0046872">
    <property type="term" value="F:metal ion binding"/>
    <property type="evidence" value="ECO:0007669"/>
    <property type="project" value="UniProtKB-KW"/>
</dbReference>
<dbReference type="GO" id="GO:0043103">
    <property type="term" value="P:hypoxanthine salvage"/>
    <property type="evidence" value="ECO:0007669"/>
    <property type="project" value="TreeGrafter"/>
</dbReference>
<organism evidence="8 9">
    <name type="scientific">Junco hyemalis</name>
    <name type="common">Dark-eyed junco</name>
    <dbReference type="NCBI Taxonomy" id="40217"/>
    <lineage>
        <taxon>Eukaryota</taxon>
        <taxon>Metazoa</taxon>
        <taxon>Chordata</taxon>
        <taxon>Craniata</taxon>
        <taxon>Vertebrata</taxon>
        <taxon>Euteleostomi</taxon>
        <taxon>Archelosauria</taxon>
        <taxon>Archosauria</taxon>
        <taxon>Dinosauria</taxon>
        <taxon>Saurischia</taxon>
        <taxon>Theropoda</taxon>
        <taxon>Coelurosauria</taxon>
        <taxon>Aves</taxon>
        <taxon>Neognathae</taxon>
        <taxon>Neoaves</taxon>
        <taxon>Telluraves</taxon>
        <taxon>Australaves</taxon>
        <taxon>Passeriformes</taxon>
        <taxon>Passerellidae</taxon>
        <taxon>Junco</taxon>
    </lineage>
</organism>
<dbReference type="GO" id="GO:0004000">
    <property type="term" value="F:adenosine deaminase activity"/>
    <property type="evidence" value="ECO:0007669"/>
    <property type="project" value="TreeGrafter"/>
</dbReference>
<dbReference type="SUPFAM" id="SSF51556">
    <property type="entry name" value="Metallo-dependent hydrolases"/>
    <property type="match status" value="1"/>
</dbReference>
<comment type="similarity">
    <text evidence="2">Belongs to the metallo-dependent hydrolases superfamily. Adenosine and AMP deaminases family.</text>
</comment>
<dbReference type="OMA" id="THTRLED"/>
<feature type="domain" description="Adenosine deaminase" evidence="7">
    <location>
        <begin position="14"/>
        <end position="147"/>
    </location>
</feature>
<evidence type="ECO:0000313" key="8">
    <source>
        <dbReference type="Ensembl" id="ENSJHYP00000003217.1"/>
    </source>
</evidence>
<name>A0A8C5IKD7_JUNHY</name>
<keyword evidence="6" id="KW-0862">Zinc</keyword>
<dbReference type="Pfam" id="PF00962">
    <property type="entry name" value="A_deaminase"/>
    <property type="match status" value="2"/>
</dbReference>
<dbReference type="Proteomes" id="UP000694408">
    <property type="component" value="Unplaced"/>
</dbReference>
<comment type="cofactor">
    <cofactor evidence="1">
        <name>Zn(2+)</name>
        <dbReference type="ChEBI" id="CHEBI:29105"/>
    </cofactor>
</comment>
<dbReference type="PANTHER" id="PTHR11409:SF43">
    <property type="entry name" value="ADENOSINE DEAMINASE"/>
    <property type="match status" value="1"/>
</dbReference>
<accession>A0A8C5IKD7</accession>
<dbReference type="EC" id="3.5.4.4" evidence="3"/>
<dbReference type="GO" id="GO:0006154">
    <property type="term" value="P:adenosine catabolic process"/>
    <property type="evidence" value="ECO:0007669"/>
    <property type="project" value="TreeGrafter"/>
</dbReference>
<evidence type="ECO:0000259" key="7">
    <source>
        <dbReference type="Pfam" id="PF00962"/>
    </source>
</evidence>
<proteinExistence type="inferred from homology"/>
<dbReference type="GO" id="GO:0046103">
    <property type="term" value="P:inosine biosynthetic process"/>
    <property type="evidence" value="ECO:0007669"/>
    <property type="project" value="TreeGrafter"/>
</dbReference>
<dbReference type="Ensembl" id="ENSJHYT00000003952.1">
    <property type="protein sequence ID" value="ENSJHYP00000003217.1"/>
    <property type="gene ID" value="ENSJHYG00000002657.1"/>
</dbReference>
<feature type="domain" description="Adenosine deaminase" evidence="7">
    <location>
        <begin position="181"/>
        <end position="240"/>
    </location>
</feature>
<dbReference type="PANTHER" id="PTHR11409">
    <property type="entry name" value="ADENOSINE DEAMINASE"/>
    <property type="match status" value="1"/>
</dbReference>
<dbReference type="InterPro" id="IPR032466">
    <property type="entry name" value="Metal_Hydrolase"/>
</dbReference>
<evidence type="ECO:0000256" key="5">
    <source>
        <dbReference type="ARBA" id="ARBA00022801"/>
    </source>
</evidence>
<dbReference type="GO" id="GO:0005829">
    <property type="term" value="C:cytosol"/>
    <property type="evidence" value="ECO:0007669"/>
    <property type="project" value="TreeGrafter"/>
</dbReference>
<dbReference type="InterPro" id="IPR001365">
    <property type="entry name" value="A_deaminase_dom"/>
</dbReference>
<dbReference type="InterPro" id="IPR006330">
    <property type="entry name" value="Ado/ade_deaminase"/>
</dbReference>
<reference evidence="8" key="1">
    <citation type="submission" date="2025-08" db="UniProtKB">
        <authorList>
            <consortium name="Ensembl"/>
        </authorList>
    </citation>
    <scope>IDENTIFICATION</scope>
</reference>
<evidence type="ECO:0000256" key="3">
    <source>
        <dbReference type="ARBA" id="ARBA00012784"/>
    </source>
</evidence>
<reference evidence="8" key="2">
    <citation type="submission" date="2025-09" db="UniProtKB">
        <authorList>
            <consortium name="Ensembl"/>
        </authorList>
    </citation>
    <scope>IDENTIFICATION</scope>
</reference>
<keyword evidence="5" id="KW-0378">Hydrolase</keyword>
<evidence type="ECO:0000313" key="9">
    <source>
        <dbReference type="Proteomes" id="UP000694408"/>
    </source>
</evidence>
<dbReference type="GO" id="GO:0060169">
    <property type="term" value="P:negative regulation of adenosine receptor signaling pathway"/>
    <property type="evidence" value="ECO:0007669"/>
    <property type="project" value="TreeGrafter"/>
</dbReference>
<evidence type="ECO:0000256" key="1">
    <source>
        <dbReference type="ARBA" id="ARBA00001947"/>
    </source>
</evidence>
<dbReference type="AlphaFoldDB" id="A0A8C5IKD7"/>
<keyword evidence="9" id="KW-1185">Reference proteome</keyword>
<evidence type="ECO:0000256" key="6">
    <source>
        <dbReference type="ARBA" id="ARBA00022833"/>
    </source>
</evidence>
<evidence type="ECO:0000256" key="4">
    <source>
        <dbReference type="ARBA" id="ARBA00022723"/>
    </source>
</evidence>
<keyword evidence="4" id="KW-0479">Metal-binding</keyword>
<dbReference type="GO" id="GO:0042110">
    <property type="term" value="P:T cell activation"/>
    <property type="evidence" value="ECO:0007669"/>
    <property type="project" value="TreeGrafter"/>
</dbReference>
<protein>
    <recommendedName>
        <fullName evidence="3">adenosine deaminase</fullName>
        <ecNumber evidence="3">3.5.4.4</ecNumber>
    </recommendedName>
</protein>
<sequence length="347" mass="38644">SVRAFLHLCPGVLLHPHTWLQLAKTKRGIPLPGNTVEELMKHVSCDTPLTLALFLEKFNYYMPAIAVRRIAYEFVETKAKEGVAYVEVRYSPHFLANSGVDPIPWGQAEGDLTPDEVVQLVNQGLKDGERDFHIKARSILCCMSHMPSNVLQLPCCSQCQPRAGCPCCRGWHRRMLALVLQEAERCGIHRTVHAGEAGPAAMVKEAVYVLKTERVGHGYHVLEDPELYKQLLKTKMHFEVRMCHGTVTAREVLSGKQALTQAVLQPGTGPDTQVLTMCTVMLCLCPKLHRKNVGDKPVCLLGALVCTAAGGRDVAERMDPCVAKDKFWRAYSLIYTQIRLLYQSKSG</sequence>
<evidence type="ECO:0000256" key="2">
    <source>
        <dbReference type="ARBA" id="ARBA00006676"/>
    </source>
</evidence>